<dbReference type="Gene3D" id="3.10.100.10">
    <property type="entry name" value="Mannose-Binding Protein A, subunit A"/>
    <property type="match status" value="1"/>
</dbReference>
<evidence type="ECO:0000256" key="5">
    <source>
        <dbReference type="ARBA" id="ARBA00023157"/>
    </source>
</evidence>
<name>A0A8S4N128_OWEFU</name>
<evidence type="ECO:0000256" key="1">
    <source>
        <dbReference type="ARBA" id="ARBA00004613"/>
    </source>
</evidence>
<dbReference type="PANTHER" id="PTHR22804">
    <property type="entry name" value="AGGRECAN/VERSICAN PROTEOGLYCAN"/>
    <property type="match status" value="1"/>
</dbReference>
<evidence type="ECO:0000256" key="2">
    <source>
        <dbReference type="ARBA" id="ARBA00022525"/>
    </source>
</evidence>
<dbReference type="PROSITE" id="PS50963">
    <property type="entry name" value="LINK_2"/>
    <property type="match status" value="1"/>
</dbReference>
<dbReference type="AlphaFoldDB" id="A0A8S4N128"/>
<dbReference type="OrthoDB" id="5359219at2759"/>
<gene>
    <name evidence="10" type="ORF">OFUS_LOCUS1958</name>
</gene>
<reference evidence="10" key="1">
    <citation type="submission" date="2022-03" db="EMBL/GenBank/DDBJ databases">
        <authorList>
            <person name="Martin C."/>
        </authorList>
    </citation>
    <scope>NUCLEOTIDE SEQUENCE</scope>
</reference>
<dbReference type="GO" id="GO:0001501">
    <property type="term" value="P:skeletal system development"/>
    <property type="evidence" value="ECO:0007669"/>
    <property type="project" value="TreeGrafter"/>
</dbReference>
<dbReference type="PANTHER" id="PTHR22804:SF41">
    <property type="entry name" value="BREVICAN CORE PROTEIN"/>
    <property type="match status" value="1"/>
</dbReference>
<evidence type="ECO:0000256" key="4">
    <source>
        <dbReference type="ARBA" id="ARBA00022737"/>
    </source>
</evidence>
<evidence type="ECO:0000256" key="8">
    <source>
        <dbReference type="SAM" id="SignalP"/>
    </source>
</evidence>
<dbReference type="GO" id="GO:0045202">
    <property type="term" value="C:synapse"/>
    <property type="evidence" value="ECO:0007669"/>
    <property type="project" value="TreeGrafter"/>
</dbReference>
<dbReference type="InterPro" id="IPR016187">
    <property type="entry name" value="CTDL_fold"/>
</dbReference>
<dbReference type="Pfam" id="PF00193">
    <property type="entry name" value="Xlink"/>
    <property type="match status" value="1"/>
</dbReference>
<evidence type="ECO:0000313" key="10">
    <source>
        <dbReference type="EMBL" id="CAH1774518.1"/>
    </source>
</evidence>
<dbReference type="InterPro" id="IPR050691">
    <property type="entry name" value="Hyaluronan_bind_Proteoglycan"/>
</dbReference>
<dbReference type="GO" id="GO:0072534">
    <property type="term" value="C:perineuronal net"/>
    <property type="evidence" value="ECO:0007669"/>
    <property type="project" value="TreeGrafter"/>
</dbReference>
<feature type="signal peptide" evidence="8">
    <location>
        <begin position="1"/>
        <end position="21"/>
    </location>
</feature>
<feature type="domain" description="Link" evidence="9">
    <location>
        <begin position="149"/>
        <end position="243"/>
    </location>
</feature>
<accession>A0A8S4N128</accession>
<dbReference type="GO" id="GO:0007155">
    <property type="term" value="P:cell adhesion"/>
    <property type="evidence" value="ECO:0007669"/>
    <property type="project" value="InterPro"/>
</dbReference>
<dbReference type="SUPFAM" id="SSF56436">
    <property type="entry name" value="C-type lectin-like"/>
    <property type="match status" value="1"/>
</dbReference>
<keyword evidence="2" id="KW-0964">Secreted</keyword>
<dbReference type="SMART" id="SM00445">
    <property type="entry name" value="LINK"/>
    <property type="match status" value="1"/>
</dbReference>
<evidence type="ECO:0000313" key="11">
    <source>
        <dbReference type="Proteomes" id="UP000749559"/>
    </source>
</evidence>
<dbReference type="GO" id="GO:0002052">
    <property type="term" value="P:positive regulation of neuroblast proliferation"/>
    <property type="evidence" value="ECO:0007669"/>
    <property type="project" value="TreeGrafter"/>
</dbReference>
<keyword evidence="5" id="KW-1015">Disulfide bond</keyword>
<dbReference type="GO" id="GO:0005540">
    <property type="term" value="F:hyaluronic acid binding"/>
    <property type="evidence" value="ECO:0007669"/>
    <property type="project" value="InterPro"/>
</dbReference>
<keyword evidence="4" id="KW-0677">Repeat</keyword>
<proteinExistence type="predicted"/>
<dbReference type="GO" id="GO:0005615">
    <property type="term" value="C:extracellular space"/>
    <property type="evidence" value="ECO:0007669"/>
    <property type="project" value="TreeGrafter"/>
</dbReference>
<comment type="subcellular location">
    <subcellularLocation>
        <location evidence="1">Secreted</location>
    </subcellularLocation>
</comment>
<dbReference type="Proteomes" id="UP000749559">
    <property type="component" value="Unassembled WGS sequence"/>
</dbReference>
<dbReference type="InterPro" id="IPR000538">
    <property type="entry name" value="Link_dom"/>
</dbReference>
<sequence length="244" mass="26735">MMLHLVLVLIMHHNIILPTDGAGPTCNKCITKLNGILGTLKSDCTSEIAAMKTEMAKLVLEMAKLVTNMNIIGGKLDTSTTEVNENKKKLETQKVELTSAINDNGEKMGTLKAELTSAIQQNKEQLNAMKGQVMEAKSCACENKQRRSLIYYAGWSRDDGYMFTFAQAKAYCESQGHRLATPGQMDAAFELGYSECAWGWLSDGSTRYPMQMPGASGGCGPRRHVNIRLNRNPDALAGVYCSRG</sequence>
<organism evidence="10 11">
    <name type="scientific">Owenia fusiformis</name>
    <name type="common">Polychaete worm</name>
    <dbReference type="NCBI Taxonomy" id="6347"/>
    <lineage>
        <taxon>Eukaryota</taxon>
        <taxon>Metazoa</taxon>
        <taxon>Spiralia</taxon>
        <taxon>Lophotrochozoa</taxon>
        <taxon>Annelida</taxon>
        <taxon>Polychaeta</taxon>
        <taxon>Sedentaria</taxon>
        <taxon>Canalipalpata</taxon>
        <taxon>Sabellida</taxon>
        <taxon>Oweniida</taxon>
        <taxon>Oweniidae</taxon>
        <taxon>Owenia</taxon>
    </lineage>
</organism>
<comment type="caution">
    <text evidence="10">The sequence shown here is derived from an EMBL/GenBank/DDBJ whole genome shotgun (WGS) entry which is preliminary data.</text>
</comment>
<dbReference type="GO" id="GO:0010001">
    <property type="term" value="P:glial cell differentiation"/>
    <property type="evidence" value="ECO:0007669"/>
    <property type="project" value="TreeGrafter"/>
</dbReference>
<evidence type="ECO:0000259" key="9">
    <source>
        <dbReference type="PROSITE" id="PS50963"/>
    </source>
</evidence>
<evidence type="ECO:0000256" key="7">
    <source>
        <dbReference type="ARBA" id="ARBA00023319"/>
    </source>
</evidence>
<dbReference type="InterPro" id="IPR016186">
    <property type="entry name" value="C-type_lectin-like/link_sf"/>
</dbReference>
<feature type="chain" id="PRO_5035791345" description="Link domain-containing protein" evidence="8">
    <location>
        <begin position="22"/>
        <end position="244"/>
    </location>
</feature>
<keyword evidence="3 8" id="KW-0732">Signal</keyword>
<dbReference type="EMBL" id="CAIIXF020000001">
    <property type="protein sequence ID" value="CAH1774518.1"/>
    <property type="molecule type" value="Genomic_DNA"/>
</dbReference>
<evidence type="ECO:0000256" key="3">
    <source>
        <dbReference type="ARBA" id="ARBA00022729"/>
    </source>
</evidence>
<protein>
    <recommendedName>
        <fullName evidence="9">Link domain-containing protein</fullName>
    </recommendedName>
</protein>
<keyword evidence="11" id="KW-1185">Reference proteome</keyword>
<evidence type="ECO:0000256" key="6">
    <source>
        <dbReference type="ARBA" id="ARBA00023180"/>
    </source>
</evidence>
<keyword evidence="6" id="KW-0325">Glycoprotein</keyword>
<keyword evidence="7" id="KW-0393">Immunoglobulin domain</keyword>
<dbReference type="GO" id="GO:0007417">
    <property type="term" value="P:central nervous system development"/>
    <property type="evidence" value="ECO:0007669"/>
    <property type="project" value="TreeGrafter"/>
</dbReference>